<organism evidence="2 3">
    <name type="scientific">Saccharothrix syringae</name>
    <name type="common">Nocardiopsis syringae</name>
    <dbReference type="NCBI Taxonomy" id="103733"/>
    <lineage>
        <taxon>Bacteria</taxon>
        <taxon>Bacillati</taxon>
        <taxon>Actinomycetota</taxon>
        <taxon>Actinomycetes</taxon>
        <taxon>Pseudonocardiales</taxon>
        <taxon>Pseudonocardiaceae</taxon>
        <taxon>Saccharothrix</taxon>
    </lineage>
</organism>
<evidence type="ECO:0000313" key="3">
    <source>
        <dbReference type="Proteomes" id="UP000325787"/>
    </source>
</evidence>
<dbReference type="OrthoDB" id="4546548at2"/>
<proteinExistence type="predicted"/>
<accession>A0A5Q0HC79</accession>
<dbReference type="EMBL" id="CP034550">
    <property type="protein sequence ID" value="QFZ23513.1"/>
    <property type="molecule type" value="Genomic_DNA"/>
</dbReference>
<sequence length="82" mass="9713">MARFDLTEPHVPVATTGPLPRRVREQFNGILWRFRTGSGWNWWSWTPRSCGRITKRKKGLRRPRRTRPVRPGHPLRQVTEGL</sequence>
<evidence type="ECO:0000313" key="2">
    <source>
        <dbReference type="EMBL" id="QFZ23513.1"/>
    </source>
</evidence>
<dbReference type="KEGG" id="ssyi:EKG83_44155"/>
<reference evidence="3" key="1">
    <citation type="journal article" date="2021" name="Curr. Microbiol.">
        <title>Complete genome of nocamycin-producing strain Saccharothrix syringae NRRL B-16468 reveals the biosynthetic potential for secondary metabolites.</title>
        <authorList>
            <person name="Mo X."/>
            <person name="Yang S."/>
        </authorList>
    </citation>
    <scope>NUCLEOTIDE SEQUENCE [LARGE SCALE GENOMIC DNA]</scope>
    <source>
        <strain evidence="3">ATCC 51364 / DSM 43886 / JCM 6844 / KCTC 9398 / NBRC 14523 / NRRL B-16468 / INA 2240</strain>
    </source>
</reference>
<name>A0A5Q0HC79_SACSY</name>
<gene>
    <name evidence="2" type="ORF">EKG83_44155</name>
</gene>
<feature type="compositionally biased region" description="Basic residues" evidence="1">
    <location>
        <begin position="54"/>
        <end position="70"/>
    </location>
</feature>
<dbReference type="AlphaFoldDB" id="A0A5Q0HC79"/>
<keyword evidence="3" id="KW-1185">Reference proteome</keyword>
<evidence type="ECO:0000256" key="1">
    <source>
        <dbReference type="SAM" id="MobiDB-lite"/>
    </source>
</evidence>
<feature type="region of interest" description="Disordered" evidence="1">
    <location>
        <begin position="54"/>
        <end position="82"/>
    </location>
</feature>
<dbReference type="Proteomes" id="UP000325787">
    <property type="component" value="Chromosome"/>
</dbReference>
<protein>
    <submittedName>
        <fullName evidence="2">Uncharacterized protein</fullName>
    </submittedName>
</protein>